<name>A0A432G4A9_9DELT</name>
<organism evidence="3 4">
    <name type="scientific">SAR324 cluster bacterium</name>
    <dbReference type="NCBI Taxonomy" id="2024889"/>
    <lineage>
        <taxon>Bacteria</taxon>
        <taxon>Deltaproteobacteria</taxon>
        <taxon>SAR324 cluster</taxon>
    </lineage>
</organism>
<protein>
    <submittedName>
        <fullName evidence="3">Two-component system response regulator</fullName>
    </submittedName>
</protein>
<dbReference type="GO" id="GO:0000156">
    <property type="term" value="F:phosphorelay response regulator activity"/>
    <property type="evidence" value="ECO:0007669"/>
    <property type="project" value="TreeGrafter"/>
</dbReference>
<proteinExistence type="predicted"/>
<dbReference type="PANTHER" id="PTHR45526">
    <property type="entry name" value="TRANSCRIPTIONAL REGULATORY PROTEIN DPIA"/>
    <property type="match status" value="1"/>
</dbReference>
<evidence type="ECO:0000313" key="4">
    <source>
        <dbReference type="Proteomes" id="UP000286801"/>
    </source>
</evidence>
<dbReference type="Proteomes" id="UP000286801">
    <property type="component" value="Unassembled WGS sequence"/>
</dbReference>
<keyword evidence="1" id="KW-0597">Phosphoprotein</keyword>
<gene>
    <name evidence="3" type="ORF">DSY97_08285</name>
</gene>
<feature type="non-terminal residue" evidence="3">
    <location>
        <position position="61"/>
    </location>
</feature>
<dbReference type="InterPro" id="IPR001789">
    <property type="entry name" value="Sig_transdc_resp-reg_receiver"/>
</dbReference>
<reference evidence="3 4" key="1">
    <citation type="submission" date="2018-06" db="EMBL/GenBank/DDBJ databases">
        <title>Combined omics and stable isotope probing to characterize newly discovered Mariana Back-Arc vent microbial communities.</title>
        <authorList>
            <person name="Trembath-Reichert E."/>
            <person name="Huber J.A."/>
        </authorList>
    </citation>
    <scope>NUCLEOTIDE SEQUENCE [LARGE SCALE GENOMIC DNA]</scope>
    <source>
        <strain evidence="3">MAG 63_1</strain>
    </source>
</reference>
<dbReference type="AlphaFoldDB" id="A0A432G4A9"/>
<dbReference type="EMBL" id="QNZL01000222">
    <property type="protein sequence ID" value="RTZ78170.1"/>
    <property type="molecule type" value="Genomic_DNA"/>
</dbReference>
<dbReference type="InterPro" id="IPR011006">
    <property type="entry name" value="CheY-like_superfamily"/>
</dbReference>
<evidence type="ECO:0000313" key="3">
    <source>
        <dbReference type="EMBL" id="RTZ78170.1"/>
    </source>
</evidence>
<dbReference type="PANTHER" id="PTHR45526:SF1">
    <property type="entry name" value="TRANSCRIPTIONAL REGULATORY PROTEIN DCUR-RELATED"/>
    <property type="match status" value="1"/>
</dbReference>
<comment type="caution">
    <text evidence="3">The sequence shown here is derived from an EMBL/GenBank/DDBJ whole genome shotgun (WGS) entry which is preliminary data.</text>
</comment>
<feature type="modified residue" description="4-aspartylphosphate" evidence="1">
    <location>
        <position position="55"/>
    </location>
</feature>
<dbReference type="InterPro" id="IPR051271">
    <property type="entry name" value="2C-system_Tx_regulators"/>
</dbReference>
<accession>A0A432G4A9</accession>
<feature type="domain" description="Response regulatory" evidence="2">
    <location>
        <begin position="4"/>
        <end position="61"/>
    </location>
</feature>
<evidence type="ECO:0000259" key="2">
    <source>
        <dbReference type="PROSITE" id="PS50110"/>
    </source>
</evidence>
<dbReference type="PROSITE" id="PS50110">
    <property type="entry name" value="RESPONSE_REGULATORY"/>
    <property type="match status" value="1"/>
</dbReference>
<evidence type="ECO:0000256" key="1">
    <source>
        <dbReference type="PROSITE-ProRule" id="PRU00169"/>
    </source>
</evidence>
<dbReference type="SUPFAM" id="SSF52172">
    <property type="entry name" value="CheY-like"/>
    <property type="match status" value="1"/>
</dbReference>
<sequence>MNLRVQIIDDDVRIAEIHRQYVEKTEGFEVVGIANTLEDAQSQLDVLEPDLLLLDIFFPEG</sequence>
<dbReference type="Gene3D" id="3.40.50.2300">
    <property type="match status" value="1"/>
</dbReference>